<reference evidence="1 2" key="1">
    <citation type="submission" date="2016-10" db="EMBL/GenBank/DDBJ databases">
        <authorList>
            <person name="de Groot N.N."/>
        </authorList>
    </citation>
    <scope>NUCLEOTIDE SEQUENCE [LARGE SCALE GENOMIC DNA]</scope>
    <source>
        <strain evidence="1 2">IBRC-M 10445</strain>
    </source>
</reference>
<organism evidence="1 2">
    <name type="scientific">Marinobacter persicus</name>
    <dbReference type="NCBI Taxonomy" id="930118"/>
    <lineage>
        <taxon>Bacteria</taxon>
        <taxon>Pseudomonadati</taxon>
        <taxon>Pseudomonadota</taxon>
        <taxon>Gammaproteobacteria</taxon>
        <taxon>Pseudomonadales</taxon>
        <taxon>Marinobacteraceae</taxon>
        <taxon>Marinobacter</taxon>
    </lineage>
</organism>
<protein>
    <submittedName>
        <fullName evidence="1">Uncharacterized protein</fullName>
    </submittedName>
</protein>
<evidence type="ECO:0000313" key="2">
    <source>
        <dbReference type="Proteomes" id="UP000199445"/>
    </source>
</evidence>
<evidence type="ECO:0000313" key="1">
    <source>
        <dbReference type="EMBL" id="SFJ76104.1"/>
    </source>
</evidence>
<keyword evidence="2" id="KW-1185">Reference proteome</keyword>
<dbReference type="AlphaFoldDB" id="A0A1I3TXZ3"/>
<sequence length="218" mass="24957">MGLSEFLALMLGWLLGLLAPAIQQHISVKRKLPAVEQQVAVEMRELSRQLVIISFLCASRSLNLSKDMVVWCRDEFERLGDNGDNYFQELAAQIGETAELSSAQIDQRNTREAQKNFVGLSLKKYELPYTAANAQFILNFDSDTQTVIWEISNRINTLNQEIDLVRQYQMMTFDESISAQNHRIIIDQIKEKYRFISTYSRQLVERASLITSAGKGRS</sequence>
<proteinExistence type="predicted"/>
<gene>
    <name evidence="1" type="ORF">SAMN05216429_105230</name>
</gene>
<accession>A0A1I3TXZ3</accession>
<dbReference type="Proteomes" id="UP000199445">
    <property type="component" value="Unassembled WGS sequence"/>
</dbReference>
<name>A0A1I3TXZ3_9GAMM</name>
<dbReference type="RefSeq" id="WP_091703772.1">
    <property type="nucleotide sequence ID" value="NZ_BMYN01000004.1"/>
</dbReference>
<dbReference type="EMBL" id="FOSC01000005">
    <property type="protein sequence ID" value="SFJ76104.1"/>
    <property type="molecule type" value="Genomic_DNA"/>
</dbReference>